<proteinExistence type="predicted"/>
<name>A0A840E7W1_9BACT</name>
<feature type="domain" description="Thoeris protein ThsB TIR-like" evidence="1">
    <location>
        <begin position="2"/>
        <end position="79"/>
    </location>
</feature>
<protein>
    <recommendedName>
        <fullName evidence="1">Thoeris protein ThsB TIR-like domain-containing protein</fullName>
    </recommendedName>
</protein>
<organism evidence="2 3">
    <name type="scientific">Neolewinella aquimaris</name>
    <dbReference type="NCBI Taxonomy" id="1835722"/>
    <lineage>
        <taxon>Bacteria</taxon>
        <taxon>Pseudomonadati</taxon>
        <taxon>Bacteroidota</taxon>
        <taxon>Saprospiria</taxon>
        <taxon>Saprospirales</taxon>
        <taxon>Lewinellaceae</taxon>
        <taxon>Neolewinella</taxon>
    </lineage>
</organism>
<gene>
    <name evidence="2" type="ORF">GGR28_003767</name>
</gene>
<evidence type="ECO:0000313" key="2">
    <source>
        <dbReference type="EMBL" id="MBB4081120.1"/>
    </source>
</evidence>
<dbReference type="InterPro" id="IPR015032">
    <property type="entry name" value="ThsB__TIR-like_domain"/>
</dbReference>
<dbReference type="Proteomes" id="UP000576209">
    <property type="component" value="Unassembled WGS sequence"/>
</dbReference>
<sequence length="167" mass="19021">MVDKSLSSPINSYNEEYIMQVIRRDYLSDSTVTLFLIGNNSAENLGWNEQRYIKRELQASLYHGAGNTKNGILGIVLPDMHASVFAGAYYCSDCGASHSTVIVDDTTVVSEFSYNYYIPNNKCAWYEEDKYCVLVSWDNFIRNPQIYIEQAFAKRTSPIANKTKVRP</sequence>
<comment type="caution">
    <text evidence="2">The sequence shown here is derived from an EMBL/GenBank/DDBJ whole genome shotgun (WGS) entry which is preliminary data.</text>
</comment>
<dbReference type="Pfam" id="PF08937">
    <property type="entry name" value="ThsB_TIR"/>
    <property type="match status" value="1"/>
</dbReference>
<evidence type="ECO:0000259" key="1">
    <source>
        <dbReference type="Pfam" id="PF08937"/>
    </source>
</evidence>
<dbReference type="AlphaFoldDB" id="A0A840E7W1"/>
<accession>A0A840E7W1</accession>
<reference evidence="2 3" key="1">
    <citation type="submission" date="2020-08" db="EMBL/GenBank/DDBJ databases">
        <title>Genomic Encyclopedia of Type Strains, Phase IV (KMG-IV): sequencing the most valuable type-strain genomes for metagenomic binning, comparative biology and taxonomic classification.</title>
        <authorList>
            <person name="Goeker M."/>
        </authorList>
    </citation>
    <scope>NUCLEOTIDE SEQUENCE [LARGE SCALE GENOMIC DNA]</scope>
    <source>
        <strain evidence="2 3">DSM 105137</strain>
    </source>
</reference>
<dbReference type="EMBL" id="JACIFF010000014">
    <property type="protein sequence ID" value="MBB4081120.1"/>
    <property type="molecule type" value="Genomic_DNA"/>
</dbReference>
<keyword evidence="3" id="KW-1185">Reference proteome</keyword>
<evidence type="ECO:0000313" key="3">
    <source>
        <dbReference type="Proteomes" id="UP000576209"/>
    </source>
</evidence>